<evidence type="ECO:0000256" key="5">
    <source>
        <dbReference type="ARBA" id="ARBA00022753"/>
    </source>
</evidence>
<evidence type="ECO:0000256" key="4">
    <source>
        <dbReference type="ARBA" id="ARBA00019368"/>
    </source>
</evidence>
<dbReference type="OrthoDB" id="9977282at2759"/>
<dbReference type="GO" id="GO:0007034">
    <property type="term" value="P:vacuolar transport"/>
    <property type="evidence" value="ECO:0007669"/>
    <property type="project" value="TreeGrafter"/>
</dbReference>
<proteinExistence type="predicted"/>
<sequence>MAGSKKDQARMAAAAFTADDEDYWEESAVTASKKNMFDDEEEGFTVLGVSEGKAARLSSALRSTVGADALFADEDNDDITWETSSNISNSSSHGSITSSEYRSARYTPPANRSGSLSTTSSRSTAPTVTLGGSQDNSLSVQFNKPKITRSEPMSLEDAIVDVPAKQVTATEVSKLETEIQFLRRQVQLGERARWTSLPVKETVKRIILGQPYSLEAYKSLQDKLALMDAAIKMHDGDAITITVLFLKRTVKKSIFHQELIKRPVAVNHLIHFLWCHYDLDELEELYKMLRRMEDVFVLKYKQSLAPSQAAGRAQSIAAVVRSFQHDSSLAPDSTLLLEQCTLLQRQLQIQEEDKKIAAGGKHPVFRDHPPKAQLPLTPLTTTLYYCSFYHYNESDSSLSSPLSIKRDFQVSDKQYTWSALNALAKLHRWKEIEALLTSKNWFGGTKMKACIGFEKVVEILSKQKAPIDILSKYLAYIEDPNERLALAAKHKCHRIVVDTLIQLKDRAALEDYRLKTPDYSLERQYLITALNNSQVKWKN</sequence>
<evidence type="ECO:0000256" key="9">
    <source>
        <dbReference type="SAM" id="Coils"/>
    </source>
</evidence>
<feature type="compositionally biased region" description="Low complexity" evidence="10">
    <location>
        <begin position="113"/>
        <end position="129"/>
    </location>
</feature>
<dbReference type="InterPro" id="IPR006925">
    <property type="entry name" value="Vps16_C"/>
</dbReference>
<dbReference type="GO" id="GO:0005770">
    <property type="term" value="C:late endosome"/>
    <property type="evidence" value="ECO:0007669"/>
    <property type="project" value="UniProtKB-SubCell"/>
</dbReference>
<evidence type="ECO:0000256" key="10">
    <source>
        <dbReference type="SAM" id="MobiDB-lite"/>
    </source>
</evidence>
<feature type="coiled-coil region" evidence="9">
    <location>
        <begin position="165"/>
        <end position="192"/>
    </location>
</feature>
<dbReference type="GO" id="GO:0099023">
    <property type="term" value="C:vesicle tethering complex"/>
    <property type="evidence" value="ECO:0007669"/>
    <property type="project" value="UniProtKB-ARBA"/>
</dbReference>
<keyword evidence="13" id="KW-1185">Reference proteome</keyword>
<evidence type="ECO:0000313" key="12">
    <source>
        <dbReference type="EMBL" id="CAH1262032.1"/>
    </source>
</evidence>
<reference evidence="12" key="1">
    <citation type="submission" date="2022-01" db="EMBL/GenBank/DDBJ databases">
        <authorList>
            <person name="Braso-Vives M."/>
        </authorList>
    </citation>
    <scope>NUCLEOTIDE SEQUENCE</scope>
</reference>
<feature type="domain" description="Vps16 C-terminal" evidence="11">
    <location>
        <begin position="404"/>
        <end position="476"/>
    </location>
</feature>
<dbReference type="PANTHER" id="PTHR13364">
    <property type="entry name" value="DEFECTIVE SPERMATOGENESIS PROTEIN 39"/>
    <property type="match status" value="1"/>
</dbReference>
<evidence type="ECO:0000256" key="3">
    <source>
        <dbReference type="ARBA" id="ARBA00004603"/>
    </source>
</evidence>
<dbReference type="Proteomes" id="UP000838412">
    <property type="component" value="Chromosome 4"/>
</dbReference>
<accession>A0A8K0EQ76</accession>
<keyword evidence="6" id="KW-0968">Cytoplasmic vesicle</keyword>
<dbReference type="EMBL" id="OV696689">
    <property type="protein sequence ID" value="CAH1262032.1"/>
    <property type="molecule type" value="Genomic_DNA"/>
</dbReference>
<comment type="subcellular location">
    <subcellularLocation>
        <location evidence="2">Cytoplasmic vesicle</location>
    </subcellularLocation>
    <subcellularLocation>
        <location evidence="1">Early endosome</location>
    </subcellularLocation>
    <subcellularLocation>
        <location evidence="3">Late endosome</location>
    </subcellularLocation>
</comment>
<gene>
    <name evidence="12" type="primary">VIPAS39</name>
    <name evidence="12" type="ORF">BLAG_LOCUS17282</name>
</gene>
<dbReference type="InterPro" id="IPR038132">
    <property type="entry name" value="Vps16_C_sf"/>
</dbReference>
<dbReference type="AlphaFoldDB" id="A0A8K0EQ76"/>
<protein>
    <recommendedName>
        <fullName evidence="4">Spermatogenesis-defective protein 39 homolog</fullName>
    </recommendedName>
    <alternativeName>
        <fullName evidence="7">VPS33B-interacting protein in apical-basolateral polarity regulator</fullName>
    </alternativeName>
    <alternativeName>
        <fullName evidence="8">VPS33B-interacting protein in polarity and apical restriction</fullName>
    </alternativeName>
</protein>
<evidence type="ECO:0000256" key="6">
    <source>
        <dbReference type="ARBA" id="ARBA00023329"/>
    </source>
</evidence>
<dbReference type="PANTHER" id="PTHR13364:SF6">
    <property type="entry name" value="SPERMATOGENESIS-DEFECTIVE PROTEIN 39 HOMOLOG"/>
    <property type="match status" value="1"/>
</dbReference>
<organism evidence="12 13">
    <name type="scientific">Branchiostoma lanceolatum</name>
    <name type="common">Common lancelet</name>
    <name type="synonym">Amphioxus lanceolatum</name>
    <dbReference type="NCBI Taxonomy" id="7740"/>
    <lineage>
        <taxon>Eukaryota</taxon>
        <taxon>Metazoa</taxon>
        <taxon>Chordata</taxon>
        <taxon>Cephalochordata</taxon>
        <taxon>Leptocardii</taxon>
        <taxon>Amphioxiformes</taxon>
        <taxon>Branchiostomatidae</taxon>
        <taxon>Branchiostoma</taxon>
    </lineage>
</organism>
<feature type="compositionally biased region" description="Polar residues" evidence="10">
    <location>
        <begin position="130"/>
        <end position="142"/>
    </location>
</feature>
<feature type="compositionally biased region" description="Low complexity" evidence="10">
    <location>
        <begin position="83"/>
        <end position="99"/>
    </location>
</feature>
<evidence type="ECO:0000256" key="1">
    <source>
        <dbReference type="ARBA" id="ARBA00004412"/>
    </source>
</evidence>
<feature type="region of interest" description="Disordered" evidence="10">
    <location>
        <begin position="82"/>
        <end position="142"/>
    </location>
</feature>
<dbReference type="InterPro" id="IPR040057">
    <property type="entry name" value="Spe-39"/>
</dbReference>
<dbReference type="GO" id="GO:0006886">
    <property type="term" value="P:intracellular protein transport"/>
    <property type="evidence" value="ECO:0007669"/>
    <property type="project" value="InterPro"/>
</dbReference>
<evidence type="ECO:0000256" key="2">
    <source>
        <dbReference type="ARBA" id="ARBA00004541"/>
    </source>
</evidence>
<dbReference type="Pfam" id="PF04840">
    <property type="entry name" value="Vps16_C"/>
    <property type="match status" value="2"/>
</dbReference>
<keyword evidence="5" id="KW-0967">Endosome</keyword>
<evidence type="ECO:0000256" key="8">
    <source>
        <dbReference type="ARBA" id="ARBA00031270"/>
    </source>
</evidence>
<keyword evidence="9" id="KW-0175">Coiled coil</keyword>
<evidence type="ECO:0000256" key="7">
    <source>
        <dbReference type="ARBA" id="ARBA00029984"/>
    </source>
</evidence>
<name>A0A8K0EQ76_BRALA</name>
<evidence type="ECO:0000259" key="11">
    <source>
        <dbReference type="Pfam" id="PF04840"/>
    </source>
</evidence>
<dbReference type="Gene3D" id="1.10.150.780">
    <property type="entry name" value="Vps16, C-terminal region"/>
    <property type="match status" value="1"/>
</dbReference>
<dbReference type="GO" id="GO:0005769">
    <property type="term" value="C:early endosome"/>
    <property type="evidence" value="ECO:0007669"/>
    <property type="project" value="UniProtKB-SubCell"/>
</dbReference>
<feature type="domain" description="Vps16 C-terminal" evidence="11">
    <location>
        <begin position="221"/>
        <end position="348"/>
    </location>
</feature>
<evidence type="ECO:0000313" key="13">
    <source>
        <dbReference type="Proteomes" id="UP000838412"/>
    </source>
</evidence>